<dbReference type="InterPro" id="IPR018631">
    <property type="entry name" value="AAA-ATPase-like_dom"/>
</dbReference>
<reference evidence="2 3" key="1">
    <citation type="submission" date="2009-09" db="EMBL/GenBank/DDBJ databases">
        <authorList>
            <person name="Weinstock G."/>
            <person name="Sodergren E."/>
            <person name="Clifton S."/>
            <person name="Fulton L."/>
            <person name="Fulton B."/>
            <person name="Courtney L."/>
            <person name="Fronick C."/>
            <person name="Harrison M."/>
            <person name="Strong C."/>
            <person name="Farmer C."/>
            <person name="Delahaunty K."/>
            <person name="Markovic C."/>
            <person name="Hall O."/>
            <person name="Minx P."/>
            <person name="Tomlinson C."/>
            <person name="Mitreva M."/>
            <person name="Nelson J."/>
            <person name="Hou S."/>
            <person name="Wollam A."/>
            <person name="Pepin K.H."/>
            <person name="Johnson M."/>
            <person name="Bhonagiri V."/>
            <person name="Nash W.E."/>
            <person name="Warren W."/>
            <person name="Chinwalla A."/>
            <person name="Mardis E.R."/>
            <person name="Wilson R.K."/>
        </authorList>
    </citation>
    <scope>NUCLEOTIDE SEQUENCE [LARGE SCALE GENOMIC DNA]</scope>
    <source>
        <strain evidence="2 3">F0254</strain>
    </source>
</reference>
<dbReference type="Pfam" id="PF09820">
    <property type="entry name" value="AAA-ATPase_like"/>
    <property type="match status" value="1"/>
</dbReference>
<gene>
    <name evidence="2" type="ORF">GCWU000323_01091</name>
</gene>
<dbReference type="HOGENOM" id="CLU_021114_2_1_0"/>
<dbReference type="EMBL" id="ACVB02000008">
    <property type="protein sequence ID" value="EEX75036.1"/>
    <property type="molecule type" value="Genomic_DNA"/>
</dbReference>
<dbReference type="eggNOG" id="COG4637">
    <property type="taxonomic scope" value="Bacteria"/>
</dbReference>
<proteinExistence type="predicted"/>
<dbReference type="Gene3D" id="3.40.50.300">
    <property type="entry name" value="P-loop containing nucleotide triphosphate hydrolases"/>
    <property type="match status" value="1"/>
</dbReference>
<sequence length="210" mass="25516">MAEKKTRNRKPLPIGVSDFKEIVENNYYYIDKTKLIEDILHYRAKVNLFTRPRRFGKTLNMSMIKYFFDIENKEENRKLFEGLNISESEHMQEQGQYPVIYISFRNMEEVSWENCLSQIRDLIRNIYIEFKYIRKKLDEFDLMDFNNICFNNENSNWKGSLKALTKYLYEYYGKKAVVLIDEYDTPIIQAYQEGYYKQAISFLRSFMEMQ</sequence>
<dbReference type="Proteomes" id="UP000006233">
    <property type="component" value="Unassembled WGS sequence"/>
</dbReference>
<dbReference type="PANTHER" id="PTHR34825">
    <property type="entry name" value="CONSERVED PROTEIN, WITH A WEAK D-GALACTARATE DEHYDRATASE/ALTRONATE HYDROLASE DOMAIN"/>
    <property type="match status" value="1"/>
</dbReference>
<comment type="caution">
    <text evidence="2">The sequence shown here is derived from an EMBL/GenBank/DDBJ whole genome shotgun (WGS) entry which is preliminary data.</text>
</comment>
<dbReference type="AlphaFoldDB" id="C9MX20"/>
<protein>
    <recommendedName>
        <fullName evidence="1">AAA-ATPase-like domain-containing protein</fullName>
    </recommendedName>
</protein>
<dbReference type="PANTHER" id="PTHR34825:SF1">
    <property type="entry name" value="AAA-ATPASE-LIKE DOMAIN-CONTAINING PROTEIN"/>
    <property type="match status" value="1"/>
</dbReference>
<organism evidence="2 3">
    <name type="scientific">Leptotrichia hofstadii F0254</name>
    <dbReference type="NCBI Taxonomy" id="634994"/>
    <lineage>
        <taxon>Bacteria</taxon>
        <taxon>Fusobacteriati</taxon>
        <taxon>Fusobacteriota</taxon>
        <taxon>Fusobacteriia</taxon>
        <taxon>Fusobacteriales</taxon>
        <taxon>Leptotrichiaceae</taxon>
        <taxon>Leptotrichia</taxon>
    </lineage>
</organism>
<dbReference type="STRING" id="634994.GCWU000323_01091"/>
<dbReference type="SUPFAM" id="SSF52540">
    <property type="entry name" value="P-loop containing nucleoside triphosphate hydrolases"/>
    <property type="match status" value="1"/>
</dbReference>
<feature type="domain" description="AAA-ATPase-like" evidence="1">
    <location>
        <begin position="13"/>
        <end position="208"/>
    </location>
</feature>
<evidence type="ECO:0000313" key="2">
    <source>
        <dbReference type="EMBL" id="EEX75036.1"/>
    </source>
</evidence>
<dbReference type="InterPro" id="IPR027417">
    <property type="entry name" value="P-loop_NTPase"/>
</dbReference>
<name>C9MX20_9FUSO</name>
<accession>C9MX20</accession>
<evidence type="ECO:0000313" key="3">
    <source>
        <dbReference type="Proteomes" id="UP000006233"/>
    </source>
</evidence>
<evidence type="ECO:0000259" key="1">
    <source>
        <dbReference type="Pfam" id="PF09820"/>
    </source>
</evidence>